<comment type="caution">
    <text evidence="2">The sequence shown here is derived from an EMBL/GenBank/DDBJ whole genome shotgun (WGS) entry which is preliminary data.</text>
</comment>
<name>A0A392TZM0_9FABA</name>
<keyword evidence="3" id="KW-1185">Reference proteome</keyword>
<organism evidence="2 3">
    <name type="scientific">Trifolium medium</name>
    <dbReference type="NCBI Taxonomy" id="97028"/>
    <lineage>
        <taxon>Eukaryota</taxon>
        <taxon>Viridiplantae</taxon>
        <taxon>Streptophyta</taxon>
        <taxon>Embryophyta</taxon>
        <taxon>Tracheophyta</taxon>
        <taxon>Spermatophyta</taxon>
        <taxon>Magnoliopsida</taxon>
        <taxon>eudicotyledons</taxon>
        <taxon>Gunneridae</taxon>
        <taxon>Pentapetalae</taxon>
        <taxon>rosids</taxon>
        <taxon>fabids</taxon>
        <taxon>Fabales</taxon>
        <taxon>Fabaceae</taxon>
        <taxon>Papilionoideae</taxon>
        <taxon>50 kb inversion clade</taxon>
        <taxon>NPAAA clade</taxon>
        <taxon>Hologalegina</taxon>
        <taxon>IRL clade</taxon>
        <taxon>Trifolieae</taxon>
        <taxon>Trifolium</taxon>
    </lineage>
</organism>
<reference evidence="2 3" key="1">
    <citation type="journal article" date="2018" name="Front. Plant Sci.">
        <title>Red Clover (Trifolium pratense) and Zigzag Clover (T. medium) - A Picture of Genomic Similarities and Differences.</title>
        <authorList>
            <person name="Dluhosova J."/>
            <person name="Istvanek J."/>
            <person name="Nedelnik J."/>
            <person name="Repkova J."/>
        </authorList>
    </citation>
    <scope>NUCLEOTIDE SEQUENCE [LARGE SCALE GENOMIC DNA]</scope>
    <source>
        <strain evidence="3">cv. 10/8</strain>
        <tissue evidence="2">Leaf</tissue>
    </source>
</reference>
<feature type="region of interest" description="Disordered" evidence="1">
    <location>
        <begin position="36"/>
        <end position="58"/>
    </location>
</feature>
<evidence type="ECO:0000313" key="3">
    <source>
        <dbReference type="Proteomes" id="UP000265520"/>
    </source>
</evidence>
<accession>A0A392TZM0</accession>
<proteinExistence type="predicted"/>
<sequence length="73" mass="8504">MDQLEQNQVVMRDDIDSMKAKMDKLLELFQAMAAKKNTPRPEENTEWPQAVPVSAHQDVESAQMYRALEERLK</sequence>
<evidence type="ECO:0000256" key="1">
    <source>
        <dbReference type="SAM" id="MobiDB-lite"/>
    </source>
</evidence>
<dbReference type="AlphaFoldDB" id="A0A392TZM0"/>
<evidence type="ECO:0000313" key="2">
    <source>
        <dbReference type="EMBL" id="MCI66338.1"/>
    </source>
</evidence>
<dbReference type="Proteomes" id="UP000265520">
    <property type="component" value="Unassembled WGS sequence"/>
</dbReference>
<protein>
    <submittedName>
        <fullName evidence="2">Uncharacterized protein</fullName>
    </submittedName>
</protein>
<feature type="non-terminal residue" evidence="2">
    <location>
        <position position="73"/>
    </location>
</feature>
<dbReference type="EMBL" id="LXQA010693602">
    <property type="protein sequence ID" value="MCI66338.1"/>
    <property type="molecule type" value="Genomic_DNA"/>
</dbReference>